<evidence type="ECO:0000313" key="7">
    <source>
        <dbReference type="EMBL" id="KAB0285444.1"/>
    </source>
</evidence>
<dbReference type="Gene3D" id="1.20.1060.10">
    <property type="entry name" value="Taq DNA Polymerase, Chain T, domain 4"/>
    <property type="match status" value="1"/>
</dbReference>
<sequence length="694" mass="78898">MLMERLCYDIETDGLLDEVKAIHCIAIIDVDTLDEALYADTHVMLTQGTVRDGLERLMKADLTLGHNIIKYDHPVVEKVTGYALPQEKSFDTLVGCRLVWSNIKDIDNRRSYNLGRLWGTHSLEAWGIRLGGQQKMEYAPVIDPDQPVFDPELHRLLKNPSTAKVAMAKIKKNPCWKGSIFTPMMGDYCMQDVRVNVELYHRLEKQIHKLDYYRSIQLEHDAAWLLAQQERNGFRFDEEKAIVLLGRLSGRREFLYNQLIETFGGWWISEGKVTPQRTLNYKDPTKASRVAGAPFTKVKWVDFNPSSRKHIIRVLTERGWVPQEFTPSGEAKVDETILKDLDFPEAELMAEWFLVQKRLGQLADGNQAWLNVVHDDGYIRGSVNPNGAVTGRATHSFPNVAQVPSCGAEYGEECRELFTVPEGWVLLGSDASGLELRCLANFMARYDDGKYIDVVLNGDIHWANAQAAGFIAKGTVRDPHNPVHEEARRKAKTFIYAFLYGCGAELTGYQVGWTEEEYLRWKARGAHKPIIARFKRQNKPWTREKICNILKGEEVQKRFMKGLPALKTLIDECKELHKQDGSIRGLDGRKIFTRSAHAALNTLLQGAGALVCKAWIVEVEKLALEAGLKHGLDGDFMYCAWVHDEVQIACRTQGIAEQIGELCQVAMRKVEKDFEFKCRLDADFDIGASWKETH</sequence>
<dbReference type="Gene3D" id="3.30.70.370">
    <property type="match status" value="2"/>
</dbReference>
<keyword evidence="4" id="KW-0235">DNA replication</keyword>
<evidence type="ECO:0000256" key="5">
    <source>
        <dbReference type="ARBA" id="ARBA00049244"/>
    </source>
</evidence>
<accession>A0A5N3QTC6</accession>
<dbReference type="AlphaFoldDB" id="A0A5N3QTC6"/>
<protein>
    <recommendedName>
        <fullName evidence="3">DNA-directed DNA polymerase</fullName>
        <ecNumber evidence="3">2.7.7.7</ecNumber>
    </recommendedName>
</protein>
<evidence type="ECO:0000256" key="2">
    <source>
        <dbReference type="ARBA" id="ARBA00011541"/>
    </source>
</evidence>
<feature type="domain" description="DNA-directed DNA polymerase family A palm" evidence="6">
    <location>
        <begin position="411"/>
        <end position="654"/>
    </location>
</feature>
<dbReference type="PANTHER" id="PTHR10133">
    <property type="entry name" value="DNA POLYMERASE I"/>
    <property type="match status" value="1"/>
</dbReference>
<dbReference type="EC" id="2.7.7.7" evidence="3"/>
<comment type="caution">
    <text evidence="7">The sequence shown here is derived from an EMBL/GenBank/DDBJ whole genome shotgun (WGS) entry which is preliminary data.</text>
</comment>
<evidence type="ECO:0000256" key="4">
    <source>
        <dbReference type="ARBA" id="ARBA00022705"/>
    </source>
</evidence>
<dbReference type="GO" id="GO:0003887">
    <property type="term" value="F:DNA-directed DNA polymerase activity"/>
    <property type="evidence" value="ECO:0007669"/>
    <property type="project" value="UniProtKB-EC"/>
</dbReference>
<evidence type="ECO:0000259" key="6">
    <source>
        <dbReference type="SMART" id="SM00482"/>
    </source>
</evidence>
<dbReference type="GO" id="GO:0006302">
    <property type="term" value="P:double-strand break repair"/>
    <property type="evidence" value="ECO:0007669"/>
    <property type="project" value="TreeGrafter"/>
</dbReference>
<proteinExistence type="inferred from homology"/>
<reference evidence="7 8" key="1">
    <citation type="submission" date="2019-09" db="EMBL/GenBank/DDBJ databases">
        <title>Whole genome sequence of Vibrio fortis.</title>
        <authorList>
            <person name="Das S.K."/>
        </authorList>
    </citation>
    <scope>NUCLEOTIDE SEQUENCE [LARGE SCALE GENOMIC DNA]</scope>
    <source>
        <strain evidence="7 8">AN60</strain>
    </source>
</reference>
<dbReference type="Proteomes" id="UP000326789">
    <property type="component" value="Unassembled WGS sequence"/>
</dbReference>
<dbReference type="Gene3D" id="3.30.420.10">
    <property type="entry name" value="Ribonuclease H-like superfamily/Ribonuclease H"/>
    <property type="match status" value="1"/>
</dbReference>
<dbReference type="InterPro" id="IPR036397">
    <property type="entry name" value="RNaseH_sf"/>
</dbReference>
<dbReference type="CDD" id="cd08643">
    <property type="entry name" value="DNA_pol_A_pol_I_B"/>
    <property type="match status" value="1"/>
</dbReference>
<dbReference type="GO" id="GO:0006261">
    <property type="term" value="P:DNA-templated DNA replication"/>
    <property type="evidence" value="ECO:0007669"/>
    <property type="project" value="InterPro"/>
</dbReference>
<dbReference type="EMBL" id="VWSE01000010">
    <property type="protein sequence ID" value="KAB0285444.1"/>
    <property type="molecule type" value="Genomic_DNA"/>
</dbReference>
<organism evidence="7 8">
    <name type="scientific">Vibrio fortis</name>
    <dbReference type="NCBI Taxonomy" id="212667"/>
    <lineage>
        <taxon>Bacteria</taxon>
        <taxon>Pseudomonadati</taxon>
        <taxon>Pseudomonadota</taxon>
        <taxon>Gammaproteobacteria</taxon>
        <taxon>Vibrionales</taxon>
        <taxon>Vibrionaceae</taxon>
        <taxon>Vibrio</taxon>
    </lineage>
</organism>
<name>A0A5N3QTC6_9VIBR</name>
<dbReference type="SMART" id="SM00482">
    <property type="entry name" value="POLAc"/>
    <property type="match status" value="1"/>
</dbReference>
<dbReference type="InterPro" id="IPR043502">
    <property type="entry name" value="DNA/RNA_pol_sf"/>
</dbReference>
<comment type="similarity">
    <text evidence="1">Belongs to the DNA polymerase type-A family.</text>
</comment>
<comment type="subunit">
    <text evidence="2">Single-chain monomer with multiple functions.</text>
</comment>
<dbReference type="GO" id="GO:0003677">
    <property type="term" value="F:DNA binding"/>
    <property type="evidence" value="ECO:0007669"/>
    <property type="project" value="InterPro"/>
</dbReference>
<dbReference type="SUPFAM" id="SSF56672">
    <property type="entry name" value="DNA/RNA polymerases"/>
    <property type="match status" value="1"/>
</dbReference>
<dbReference type="InterPro" id="IPR001098">
    <property type="entry name" value="DNA-dir_DNA_pol_A_palm_dom"/>
</dbReference>
<dbReference type="PANTHER" id="PTHR10133:SF27">
    <property type="entry name" value="DNA POLYMERASE NU"/>
    <property type="match status" value="1"/>
</dbReference>
<evidence type="ECO:0000256" key="3">
    <source>
        <dbReference type="ARBA" id="ARBA00012417"/>
    </source>
</evidence>
<gene>
    <name evidence="7" type="ORF">F2P58_23300</name>
</gene>
<dbReference type="Pfam" id="PF00476">
    <property type="entry name" value="DNA_pol_A"/>
    <property type="match status" value="2"/>
</dbReference>
<dbReference type="SUPFAM" id="SSF53098">
    <property type="entry name" value="Ribonuclease H-like"/>
    <property type="match status" value="1"/>
</dbReference>
<dbReference type="InterPro" id="IPR012337">
    <property type="entry name" value="RNaseH-like_sf"/>
</dbReference>
<evidence type="ECO:0000256" key="1">
    <source>
        <dbReference type="ARBA" id="ARBA00007705"/>
    </source>
</evidence>
<evidence type="ECO:0000313" key="8">
    <source>
        <dbReference type="Proteomes" id="UP000326789"/>
    </source>
</evidence>
<comment type="catalytic activity">
    <reaction evidence="5">
        <text>DNA(n) + a 2'-deoxyribonucleoside 5'-triphosphate = DNA(n+1) + diphosphate</text>
        <dbReference type="Rhea" id="RHEA:22508"/>
        <dbReference type="Rhea" id="RHEA-COMP:17339"/>
        <dbReference type="Rhea" id="RHEA-COMP:17340"/>
        <dbReference type="ChEBI" id="CHEBI:33019"/>
        <dbReference type="ChEBI" id="CHEBI:61560"/>
        <dbReference type="ChEBI" id="CHEBI:173112"/>
        <dbReference type="EC" id="2.7.7.7"/>
    </reaction>
</comment>
<dbReference type="InterPro" id="IPR002298">
    <property type="entry name" value="DNA_polymerase_A"/>
</dbReference>